<evidence type="ECO:0000313" key="11">
    <source>
        <dbReference type="EMBL" id="NBJ92031.1"/>
    </source>
</evidence>
<dbReference type="SUPFAM" id="SSF50443">
    <property type="entry name" value="FucI/AraA C-terminal domain-like"/>
    <property type="match status" value="1"/>
</dbReference>
<comment type="pathway">
    <text evidence="7">Carbohydrate degradation; L-fucose degradation; L-lactaldehyde and glycerone phosphate from L-fucose: step 1/3.</text>
</comment>
<dbReference type="InterPro" id="IPR012888">
    <property type="entry name" value="Fucose_iso_N1"/>
</dbReference>
<dbReference type="InterPro" id="IPR012889">
    <property type="entry name" value="Fucose_isomerase_N2"/>
</dbReference>
<dbReference type="NCBIfam" id="TIGR01089">
    <property type="entry name" value="fucI"/>
    <property type="match status" value="1"/>
</dbReference>
<comment type="cofactor">
    <cofactor evidence="7">
        <name>Mn(2+)</name>
        <dbReference type="ChEBI" id="CHEBI:29035"/>
    </cofactor>
</comment>
<evidence type="ECO:0000259" key="10">
    <source>
        <dbReference type="Pfam" id="PF07882"/>
    </source>
</evidence>
<comment type="catalytic activity">
    <reaction evidence="7">
        <text>L-fucose = L-fuculose</text>
        <dbReference type="Rhea" id="RHEA:17233"/>
        <dbReference type="ChEBI" id="CHEBI:2181"/>
        <dbReference type="ChEBI" id="CHEBI:17617"/>
        <dbReference type="EC" id="5.3.1.25"/>
    </reaction>
</comment>
<dbReference type="Gene3D" id="3.20.14.10">
    <property type="entry name" value="L-fucose/L-arabinose isomerase, C-terminal"/>
    <property type="match status" value="1"/>
</dbReference>
<evidence type="ECO:0000256" key="4">
    <source>
        <dbReference type="ARBA" id="ARBA00023235"/>
    </source>
</evidence>
<dbReference type="PANTHER" id="PTHR37840">
    <property type="entry name" value="L-FUCOSE ISOMERASE"/>
    <property type="match status" value="1"/>
</dbReference>
<dbReference type="GO" id="GO:0005737">
    <property type="term" value="C:cytoplasm"/>
    <property type="evidence" value="ECO:0007669"/>
    <property type="project" value="UniProtKB-SubCell"/>
</dbReference>
<dbReference type="InterPro" id="IPR038391">
    <property type="entry name" value="Fucose_iso_dom1_sf"/>
</dbReference>
<feature type="active site" description="Proton acceptor" evidence="7">
    <location>
        <position position="359"/>
    </location>
</feature>
<comment type="subcellular location">
    <subcellularLocation>
        <location evidence="7">Cytoplasm</location>
    </subcellularLocation>
</comment>
<dbReference type="AlphaFoldDB" id="A0A9X5BDY3"/>
<dbReference type="EC" id="5.3.1.25" evidence="7"/>
<comment type="caution">
    <text evidence="11">The sequence shown here is derived from an EMBL/GenBank/DDBJ whole genome shotgun (WGS) entry which is preliminary data.</text>
</comment>
<keyword evidence="12" id="KW-1185">Reference proteome</keyword>
<keyword evidence="6 7" id="KW-0119">Carbohydrate metabolism</keyword>
<dbReference type="SUPFAM" id="SSF53743">
    <property type="entry name" value="FucI/AraA N-terminal and middle domains"/>
    <property type="match status" value="1"/>
</dbReference>
<dbReference type="InterPro" id="IPR015888">
    <property type="entry name" value="Fuc_isomerase_C"/>
</dbReference>
<evidence type="ECO:0000256" key="5">
    <source>
        <dbReference type="ARBA" id="ARBA00023253"/>
    </source>
</evidence>
<dbReference type="Pfam" id="PF02952">
    <property type="entry name" value="Fucose_iso_C"/>
    <property type="match status" value="1"/>
</dbReference>
<reference evidence="11" key="1">
    <citation type="submission" date="2018-09" db="EMBL/GenBank/DDBJ databases">
        <title>Murine metabolic-syndrome-specific gut microbial biobank.</title>
        <authorList>
            <person name="Liu C."/>
        </authorList>
    </citation>
    <scope>NUCLEOTIDE SEQUENCE</scope>
    <source>
        <strain evidence="11">D42-62</strain>
    </source>
</reference>
<dbReference type="HAMAP" id="MF_01254">
    <property type="entry name" value="Fucose_iso"/>
    <property type="match status" value="1"/>
</dbReference>
<dbReference type="OrthoDB" id="9760430at2"/>
<keyword evidence="5 7" id="KW-0294">Fucose metabolism</keyword>
<name>A0A9X5BDY3_9FIRM</name>
<gene>
    <name evidence="7" type="primary">fucI</name>
    <name evidence="11" type="ORF">D5281_05370</name>
</gene>
<dbReference type="GO" id="GO:0008736">
    <property type="term" value="F:L-fucose isomerase activity"/>
    <property type="evidence" value="ECO:0007669"/>
    <property type="project" value="UniProtKB-UniRule"/>
</dbReference>
<comment type="function">
    <text evidence="7">Converts the aldose L-fucose into the corresponding ketose L-fuculose.</text>
</comment>
<dbReference type="InterPro" id="IPR038393">
    <property type="entry name" value="Fuc_iso_dom3_sf"/>
</dbReference>
<dbReference type="NCBIfam" id="NF008220">
    <property type="entry name" value="PRK10991.1"/>
    <property type="match status" value="1"/>
</dbReference>
<feature type="domain" description="L-fucose isomerase N-terminal-1" evidence="9">
    <location>
        <begin position="5"/>
        <end position="172"/>
    </location>
</feature>
<dbReference type="Gene3D" id="3.40.275.10">
    <property type="entry name" value="L-fucose Isomerase, Chain A, domain 2"/>
    <property type="match status" value="1"/>
</dbReference>
<keyword evidence="4 7" id="KW-0413">Isomerase</keyword>
<evidence type="ECO:0000256" key="2">
    <source>
        <dbReference type="ARBA" id="ARBA00022723"/>
    </source>
</evidence>
<dbReference type="EMBL" id="QZDT01000005">
    <property type="protein sequence ID" value="NBJ92031.1"/>
    <property type="molecule type" value="Genomic_DNA"/>
</dbReference>
<dbReference type="Gene3D" id="3.40.50.1070">
    <property type="match status" value="1"/>
</dbReference>
<feature type="binding site" evidence="7">
    <location>
        <position position="526"/>
    </location>
    <ligand>
        <name>Mn(2+)</name>
        <dbReference type="ChEBI" id="CHEBI:29035"/>
    </ligand>
</feature>
<evidence type="ECO:0000259" key="8">
    <source>
        <dbReference type="Pfam" id="PF02952"/>
    </source>
</evidence>
<dbReference type="PANTHER" id="PTHR37840:SF1">
    <property type="entry name" value="L-FUCOSE ISOMERASE"/>
    <property type="match status" value="1"/>
</dbReference>
<dbReference type="Pfam" id="PF07881">
    <property type="entry name" value="Fucose_iso_N1"/>
    <property type="match status" value="1"/>
</dbReference>
<proteinExistence type="inferred from homology"/>
<feature type="active site" description="Proton acceptor" evidence="7">
    <location>
        <position position="335"/>
    </location>
</feature>
<sequence>MKNYPAIGIRPIVDSRRLGIRDALEGKVREMAESAKKLIQENVFYADGTPVRVVIFSGSIAGGEEAARCEAEFFGEHVTATLSVTPSWCYPLETIDMNPLTIKAIWGFNGTERPGAVYLASAMAAHNQMRRPCFSIYGRDVQDMEEQEIPNDVQEKILRFARCATAVGQMQNKSYVGFGAVSMGIMGSFLDPSFYAQYLGMRSEWVDMTEILRRMELEIYDKEEFKDALAWARKNCKEGYDPNPEQRAHSRQQKDEEWEFVVKMTMIVRDVMLGNERLAELGFTEEALGRNGIFGGFQGQRMWTDYKPNADFTEAILNSSFDWNGKRQPLIFATENDNLNGLSMLFGNLLTGKASGFSDVRCFWSPEAIKRVSGWEPVGKAAKGLIHLINSGSTCLDATGKATNEAGAGVMKPWWEMKDADIKACLEATDWCPAELCQFRGGGYSSHFKTDAEMPLTMVRMNLVDGIGPVMQIAEGWSVVLPEEVHDKIDIRTDPTWPTTWFVPRTNGSKAFRDVYSVMANWGANHGAFIHGHVGADLITLSSMLRIPVTMHNIEEEKIFRPHVWSSFGTNDLESADREACRAFGPLYR</sequence>
<dbReference type="InterPro" id="IPR005763">
    <property type="entry name" value="Fucose_isomerase"/>
</dbReference>
<protein>
    <recommendedName>
        <fullName evidence="7">L-fucose isomerase</fullName>
        <shortName evidence="7">FucIase</shortName>
        <ecNumber evidence="7">5.3.1.25</ecNumber>
    </recommendedName>
    <alternativeName>
        <fullName evidence="7">6-deoxy-L-galactose isomerase</fullName>
    </alternativeName>
</protein>
<dbReference type="InterPro" id="IPR009015">
    <property type="entry name" value="Fucose_isomerase_N/cen_sf"/>
</dbReference>
<keyword evidence="3 7" id="KW-0464">Manganese</keyword>
<evidence type="ECO:0000313" key="12">
    <source>
        <dbReference type="Proteomes" id="UP001154420"/>
    </source>
</evidence>
<feature type="binding site" evidence="7">
    <location>
        <position position="359"/>
    </location>
    <ligand>
        <name>Mn(2+)</name>
        <dbReference type="ChEBI" id="CHEBI:29035"/>
    </ligand>
</feature>
<evidence type="ECO:0000256" key="6">
    <source>
        <dbReference type="ARBA" id="ARBA00023277"/>
    </source>
</evidence>
<dbReference type="Pfam" id="PF07882">
    <property type="entry name" value="Fucose_iso_N2"/>
    <property type="match status" value="1"/>
</dbReference>
<dbReference type="InterPro" id="IPR004216">
    <property type="entry name" value="Fuc/Ara_isomerase_C"/>
</dbReference>
<dbReference type="GO" id="GO:0042355">
    <property type="term" value="P:L-fucose catabolic process"/>
    <property type="evidence" value="ECO:0007669"/>
    <property type="project" value="UniProtKB-UniRule"/>
</dbReference>
<comment type="similarity">
    <text evidence="7">Belongs to the L-fucose isomerase family.</text>
</comment>
<organism evidence="11 12">
    <name type="scientific">Parablautia muri</name>
    <dbReference type="NCBI Taxonomy" id="2320879"/>
    <lineage>
        <taxon>Bacteria</taxon>
        <taxon>Bacillati</taxon>
        <taxon>Bacillota</taxon>
        <taxon>Clostridia</taxon>
        <taxon>Lachnospirales</taxon>
        <taxon>Lachnospiraceae</taxon>
        <taxon>Parablautia</taxon>
    </lineage>
</organism>
<dbReference type="RefSeq" id="WP_160559102.1">
    <property type="nucleotide sequence ID" value="NZ_QZDT01000005.1"/>
</dbReference>
<keyword evidence="1 7" id="KW-0963">Cytoplasm</keyword>
<feature type="domain" description="L-fucose isomerase N-terminal-2" evidence="10">
    <location>
        <begin position="173"/>
        <end position="352"/>
    </location>
</feature>
<evidence type="ECO:0000259" key="9">
    <source>
        <dbReference type="Pfam" id="PF07881"/>
    </source>
</evidence>
<evidence type="ECO:0000256" key="1">
    <source>
        <dbReference type="ARBA" id="ARBA00022490"/>
    </source>
</evidence>
<dbReference type="GO" id="GO:0019571">
    <property type="term" value="P:D-arabinose catabolic process"/>
    <property type="evidence" value="ECO:0007669"/>
    <property type="project" value="TreeGrafter"/>
</dbReference>
<evidence type="ECO:0000256" key="3">
    <source>
        <dbReference type="ARBA" id="ARBA00023211"/>
    </source>
</evidence>
<feature type="binding site" evidence="7">
    <location>
        <position position="335"/>
    </location>
    <ligand>
        <name>Mn(2+)</name>
        <dbReference type="ChEBI" id="CHEBI:29035"/>
    </ligand>
</feature>
<dbReference type="InterPro" id="IPR038392">
    <property type="entry name" value="Fucose_isomerase_dom2_sf"/>
</dbReference>
<evidence type="ECO:0000256" key="7">
    <source>
        <dbReference type="HAMAP-Rule" id="MF_01254"/>
    </source>
</evidence>
<dbReference type="Proteomes" id="UP001154420">
    <property type="component" value="Unassembled WGS sequence"/>
</dbReference>
<keyword evidence="2 7" id="KW-0479">Metal-binding</keyword>
<feature type="domain" description="L-fucose isomerase C-terminal" evidence="8">
    <location>
        <begin position="388"/>
        <end position="552"/>
    </location>
</feature>
<dbReference type="GO" id="GO:0030145">
    <property type="term" value="F:manganese ion binding"/>
    <property type="evidence" value="ECO:0007669"/>
    <property type="project" value="UniProtKB-UniRule"/>
</dbReference>
<accession>A0A9X5BDY3</accession>
<dbReference type="GO" id="GO:0008790">
    <property type="term" value="F:arabinose isomerase activity"/>
    <property type="evidence" value="ECO:0007669"/>
    <property type="project" value="TreeGrafter"/>
</dbReference>